<dbReference type="InterPro" id="IPR024320">
    <property type="entry name" value="LPG_synthase_C"/>
</dbReference>
<name>A0A1I5RXC5_9FIRM</name>
<dbReference type="AlphaFoldDB" id="A0A1I5RXC5"/>
<dbReference type="RefSeq" id="WP_092281815.1">
    <property type="nucleotide sequence ID" value="NZ_FOXR01000001.1"/>
</dbReference>
<dbReference type="EMBL" id="FOXR01000001">
    <property type="protein sequence ID" value="SFP63064.1"/>
    <property type="molecule type" value="Genomic_DNA"/>
</dbReference>
<dbReference type="InterPro" id="IPR016181">
    <property type="entry name" value="Acyl_CoA_acyltransferase"/>
</dbReference>
<dbReference type="PANTHER" id="PTHR41373:SF1">
    <property type="entry name" value="PHOSPHATIDYLGLYCEROL LYSYLTRANSFERASE C-TERMINAL DOMAIN-CONTAINING PROTEIN"/>
    <property type="match status" value="1"/>
</dbReference>
<evidence type="ECO:0000313" key="3">
    <source>
        <dbReference type="Proteomes" id="UP000198577"/>
    </source>
</evidence>
<dbReference type="Gene3D" id="3.40.630.30">
    <property type="match status" value="1"/>
</dbReference>
<gene>
    <name evidence="2" type="ORF">SAMN05444406_101155</name>
</gene>
<dbReference type="PANTHER" id="PTHR41373">
    <property type="entry name" value="DUF2156 DOMAIN-CONTAINING PROTEIN"/>
    <property type="match status" value="1"/>
</dbReference>
<organism evidence="2 3">
    <name type="scientific">Caldicoprobacter faecalis</name>
    <dbReference type="NCBI Taxonomy" id="937334"/>
    <lineage>
        <taxon>Bacteria</taxon>
        <taxon>Bacillati</taxon>
        <taxon>Bacillota</taxon>
        <taxon>Clostridia</taxon>
        <taxon>Caldicoprobacterales</taxon>
        <taxon>Caldicoprobacteraceae</taxon>
        <taxon>Caldicoprobacter</taxon>
    </lineage>
</organism>
<dbReference type="OrthoDB" id="9765580at2"/>
<proteinExistence type="predicted"/>
<feature type="domain" description="Phosphatidylglycerol lysyltransferase C-terminal" evidence="1">
    <location>
        <begin position="24"/>
        <end position="293"/>
    </location>
</feature>
<sequence length="299" mass="35393">MDIHFKEIELEDKPVFDHYFSLRHYENSEFTFTNMFIWRHAFNLRFSIIDGCLCTIGRFGKDFYFFFPPLDGEGSNVDSAIHKLIQYFKKQGYPIVMKGVTDITRRIIDEAVPGLFRFERDPNNDDYVYRTQDLIHLRGKKYHQKRNHINKFLRSYQYTYEPVDDSNIEECIQAELEWMKRKDPVPGLEYEKVAVLEALRNFDALKLKGGALRIDGKIQAFSLGELLNPEMAVIHIEKANTQYHGCYAMINQQFAEHCWKDVPYINREEDMGIPGLRQAKRSYHPVKMVEKYTGYLVEE</sequence>
<dbReference type="Pfam" id="PF09924">
    <property type="entry name" value="LPG_synthase_C"/>
    <property type="match status" value="1"/>
</dbReference>
<evidence type="ECO:0000313" key="2">
    <source>
        <dbReference type="EMBL" id="SFP63064.1"/>
    </source>
</evidence>
<reference evidence="2 3" key="1">
    <citation type="submission" date="2016-10" db="EMBL/GenBank/DDBJ databases">
        <authorList>
            <person name="de Groot N.N."/>
        </authorList>
    </citation>
    <scope>NUCLEOTIDE SEQUENCE [LARGE SCALE GENOMIC DNA]</scope>
    <source>
        <strain evidence="2 3">DSM 20678</strain>
    </source>
</reference>
<dbReference type="InterPro" id="IPR016732">
    <property type="entry name" value="UCP018688"/>
</dbReference>
<dbReference type="Proteomes" id="UP000198577">
    <property type="component" value="Unassembled WGS sequence"/>
</dbReference>
<dbReference type="SUPFAM" id="SSF55729">
    <property type="entry name" value="Acyl-CoA N-acyltransferases (Nat)"/>
    <property type="match status" value="2"/>
</dbReference>
<keyword evidence="3" id="KW-1185">Reference proteome</keyword>
<dbReference type="PIRSF" id="PIRSF018688">
    <property type="entry name" value="UCP018688"/>
    <property type="match status" value="1"/>
</dbReference>
<dbReference type="STRING" id="937334.SAMN05444406_101155"/>
<protein>
    <recommendedName>
        <fullName evidence="1">Phosphatidylglycerol lysyltransferase C-terminal domain-containing protein</fullName>
    </recommendedName>
</protein>
<accession>A0A1I5RXC5</accession>
<evidence type="ECO:0000259" key="1">
    <source>
        <dbReference type="Pfam" id="PF09924"/>
    </source>
</evidence>